<comment type="caution">
    <text evidence="3">The sequence shown here is derived from an EMBL/GenBank/DDBJ whole genome shotgun (WGS) entry which is preliminary data.</text>
</comment>
<sequence>MTTCYFVRHGITEINVAKKVNGGLVNSQLTADGTAGARAAGQALKAVAFDAVYSSPQRRAIATAELVLQPNVHQQRTRQAIRLNEALREMSLGDWEGHLISDFAKHEQFDKFTLAPDQFDPSEFHGETYAQLAARGVHFMQRVTYENPTGTLLIVGHGTMLTVLTRTLLGVPLSDIMQDGLLNNASITVLETQDSQHYDCKRWNDTSFMKGQYDGSQFKSNEFF</sequence>
<dbReference type="SUPFAM" id="SSF53254">
    <property type="entry name" value="Phosphoglycerate mutase-like"/>
    <property type="match status" value="1"/>
</dbReference>
<evidence type="ECO:0000256" key="1">
    <source>
        <dbReference type="PIRSR" id="PIRSR613078-1"/>
    </source>
</evidence>
<dbReference type="Proteomes" id="UP000051461">
    <property type="component" value="Unassembled WGS sequence"/>
</dbReference>
<dbReference type="STRING" id="1423726.FC07_GL000384"/>
<feature type="binding site" evidence="2">
    <location>
        <begin position="8"/>
        <end position="15"/>
    </location>
    <ligand>
        <name>substrate</name>
    </ligand>
</feature>
<evidence type="ECO:0000313" key="4">
    <source>
        <dbReference type="Proteomes" id="UP000051461"/>
    </source>
</evidence>
<dbReference type="GO" id="GO:0005737">
    <property type="term" value="C:cytoplasm"/>
    <property type="evidence" value="ECO:0007669"/>
    <property type="project" value="TreeGrafter"/>
</dbReference>
<dbReference type="OrthoDB" id="9782128at2"/>
<feature type="active site" description="Tele-phosphohistidine intermediate" evidence="1">
    <location>
        <position position="9"/>
    </location>
</feature>
<dbReference type="GO" id="GO:0016791">
    <property type="term" value="F:phosphatase activity"/>
    <property type="evidence" value="ECO:0007669"/>
    <property type="project" value="TreeGrafter"/>
</dbReference>
<protein>
    <submittedName>
        <fullName evidence="3">Putative alpha-ribazole-5-phosphate phosphatase (Putative)</fullName>
    </submittedName>
</protein>
<dbReference type="Gene3D" id="3.40.50.1240">
    <property type="entry name" value="Phosphoglycerate mutase-like"/>
    <property type="match status" value="1"/>
</dbReference>
<name>A0A0R1GLE8_9LACO</name>
<accession>A0A0R1GLE8</accession>
<dbReference type="PATRIC" id="fig|1423726.3.peg.401"/>
<evidence type="ECO:0000256" key="2">
    <source>
        <dbReference type="PIRSR" id="PIRSR613078-2"/>
    </source>
</evidence>
<dbReference type="CDD" id="cd07067">
    <property type="entry name" value="HP_PGM_like"/>
    <property type="match status" value="1"/>
</dbReference>
<feature type="binding site" evidence="2">
    <location>
        <position position="59"/>
    </location>
    <ligand>
        <name>substrate</name>
    </ligand>
</feature>
<dbReference type="Pfam" id="PF00300">
    <property type="entry name" value="His_Phos_1"/>
    <property type="match status" value="1"/>
</dbReference>
<keyword evidence="4" id="KW-1185">Reference proteome</keyword>
<gene>
    <name evidence="3" type="ORF">FC07_GL000384</name>
</gene>
<dbReference type="InterPro" id="IPR013078">
    <property type="entry name" value="His_Pase_superF_clade-1"/>
</dbReference>
<dbReference type="PANTHER" id="PTHR48100">
    <property type="entry name" value="BROAD-SPECIFICITY PHOSPHATASE YOR283W-RELATED"/>
    <property type="match status" value="1"/>
</dbReference>
<feature type="active site" description="Proton donor/acceptor" evidence="1">
    <location>
        <position position="85"/>
    </location>
</feature>
<evidence type="ECO:0000313" key="3">
    <source>
        <dbReference type="EMBL" id="KRK34633.1"/>
    </source>
</evidence>
<dbReference type="InterPro" id="IPR050275">
    <property type="entry name" value="PGM_Phosphatase"/>
</dbReference>
<dbReference type="InterPro" id="IPR029033">
    <property type="entry name" value="His_PPase_superfam"/>
</dbReference>
<dbReference type="RefSeq" id="WP_057904895.1">
    <property type="nucleotide sequence ID" value="NZ_AZDA01000090.1"/>
</dbReference>
<dbReference type="SMART" id="SM00855">
    <property type="entry name" value="PGAM"/>
    <property type="match status" value="1"/>
</dbReference>
<proteinExistence type="predicted"/>
<dbReference type="PANTHER" id="PTHR48100:SF1">
    <property type="entry name" value="HISTIDINE PHOSPHATASE FAMILY PROTEIN-RELATED"/>
    <property type="match status" value="1"/>
</dbReference>
<organism evidence="3 4">
    <name type="scientific">Loigolactobacillus bifermentans DSM 20003</name>
    <dbReference type="NCBI Taxonomy" id="1423726"/>
    <lineage>
        <taxon>Bacteria</taxon>
        <taxon>Bacillati</taxon>
        <taxon>Bacillota</taxon>
        <taxon>Bacilli</taxon>
        <taxon>Lactobacillales</taxon>
        <taxon>Lactobacillaceae</taxon>
        <taxon>Loigolactobacillus</taxon>
    </lineage>
</organism>
<reference evidence="3 4" key="1">
    <citation type="journal article" date="2015" name="Genome Announc.">
        <title>Expanding the biotechnology potential of lactobacilli through comparative genomics of 213 strains and associated genera.</title>
        <authorList>
            <person name="Sun Z."/>
            <person name="Harris H.M."/>
            <person name="McCann A."/>
            <person name="Guo C."/>
            <person name="Argimon S."/>
            <person name="Zhang W."/>
            <person name="Yang X."/>
            <person name="Jeffery I.B."/>
            <person name="Cooney J.C."/>
            <person name="Kagawa T.F."/>
            <person name="Liu W."/>
            <person name="Song Y."/>
            <person name="Salvetti E."/>
            <person name="Wrobel A."/>
            <person name="Rasinkangas P."/>
            <person name="Parkhill J."/>
            <person name="Rea M.C."/>
            <person name="O'Sullivan O."/>
            <person name="Ritari J."/>
            <person name="Douillard F.P."/>
            <person name="Paul Ross R."/>
            <person name="Yang R."/>
            <person name="Briner A.E."/>
            <person name="Felis G.E."/>
            <person name="de Vos W.M."/>
            <person name="Barrangou R."/>
            <person name="Klaenhammer T.R."/>
            <person name="Caufield P.W."/>
            <person name="Cui Y."/>
            <person name="Zhang H."/>
            <person name="O'Toole P.W."/>
        </authorList>
    </citation>
    <scope>NUCLEOTIDE SEQUENCE [LARGE SCALE GENOMIC DNA]</scope>
    <source>
        <strain evidence="3 4">DSM 20003</strain>
    </source>
</reference>
<dbReference type="EMBL" id="AZDA01000090">
    <property type="protein sequence ID" value="KRK34633.1"/>
    <property type="molecule type" value="Genomic_DNA"/>
</dbReference>
<dbReference type="AlphaFoldDB" id="A0A0R1GLE8"/>